<name>A0ABX7BGK9_9PROT</name>
<evidence type="ECO:0000313" key="1">
    <source>
        <dbReference type="EMBL" id="QQP93536.1"/>
    </source>
</evidence>
<evidence type="ECO:0000313" key="2">
    <source>
        <dbReference type="Proteomes" id="UP000595197"/>
    </source>
</evidence>
<organism evidence="1 2">
    <name type="scientific">Skermanella cutis</name>
    <dbReference type="NCBI Taxonomy" id="2775420"/>
    <lineage>
        <taxon>Bacteria</taxon>
        <taxon>Pseudomonadati</taxon>
        <taxon>Pseudomonadota</taxon>
        <taxon>Alphaproteobacteria</taxon>
        <taxon>Rhodospirillales</taxon>
        <taxon>Azospirillaceae</taxon>
        <taxon>Skermanella</taxon>
    </lineage>
</organism>
<dbReference type="Proteomes" id="UP000595197">
    <property type="component" value="Plasmid pTT6-2"/>
</dbReference>
<dbReference type="EMBL" id="CP067422">
    <property type="protein sequence ID" value="QQP93536.1"/>
    <property type="molecule type" value="Genomic_DNA"/>
</dbReference>
<geneLocation type="plasmid" evidence="1 2">
    <name>pTT6-2</name>
</geneLocation>
<reference evidence="1" key="1">
    <citation type="submission" date="2021-02" db="EMBL/GenBank/DDBJ databases">
        <title>Skermanella TT6 skin isolate.</title>
        <authorList>
            <person name="Lee K."/>
            <person name="Ganzorig M."/>
        </authorList>
    </citation>
    <scope>NUCLEOTIDE SEQUENCE</scope>
    <source>
        <strain evidence="1">TT6</strain>
    </source>
</reference>
<proteinExistence type="predicted"/>
<dbReference type="RefSeq" id="WP_201083170.1">
    <property type="nucleotide sequence ID" value="NZ_CP067422.1"/>
</dbReference>
<evidence type="ECO:0008006" key="3">
    <source>
        <dbReference type="Google" id="ProtNLM"/>
    </source>
</evidence>
<keyword evidence="2" id="KW-1185">Reference proteome</keyword>
<accession>A0ABX7BGK9</accession>
<keyword evidence="1" id="KW-0614">Plasmid</keyword>
<protein>
    <recommendedName>
        <fullName evidence="3">DUF1828 domain-containing protein</fullName>
    </recommendedName>
</protein>
<sequence length="142" mass="15740">MFPYIGADSGITLTRTDIEAPLLIKATGYTYAIQEDQYDIGFEVTITDPTGREIPTDWTIYSYTDAMLKVFGEIAARQSLPGAESQLMSYVGNHYNSAGVAEQKILSHTRTATARLALVKDMIARLLEEYQASFDETSQAEI</sequence>
<gene>
    <name evidence="1" type="ORF">IGS68_33490</name>
</gene>